<dbReference type="Proteomes" id="UP001419268">
    <property type="component" value="Unassembled WGS sequence"/>
</dbReference>
<keyword evidence="2" id="KW-1185">Reference proteome</keyword>
<evidence type="ECO:0000313" key="1">
    <source>
        <dbReference type="EMBL" id="KAK9088661.1"/>
    </source>
</evidence>
<gene>
    <name evidence="1" type="ORF">Scep_027743</name>
</gene>
<comment type="caution">
    <text evidence="1">The sequence shown here is derived from an EMBL/GenBank/DDBJ whole genome shotgun (WGS) entry which is preliminary data.</text>
</comment>
<evidence type="ECO:0000313" key="2">
    <source>
        <dbReference type="Proteomes" id="UP001419268"/>
    </source>
</evidence>
<proteinExistence type="predicted"/>
<reference evidence="1 2" key="1">
    <citation type="submission" date="2024-01" db="EMBL/GenBank/DDBJ databases">
        <title>Genome assemblies of Stephania.</title>
        <authorList>
            <person name="Yang L."/>
        </authorList>
    </citation>
    <scope>NUCLEOTIDE SEQUENCE [LARGE SCALE GENOMIC DNA]</scope>
    <source>
        <strain evidence="1">JXDWG</strain>
        <tissue evidence="1">Leaf</tissue>
    </source>
</reference>
<sequence length="72" mass="7994">MSSTNKILYQFYLHLFTPITMSSQPSALKRWRVVIAIALTNAPPSLLSPPLPFPIIDATLTTATPLSLYEYA</sequence>
<dbReference type="AlphaFoldDB" id="A0AAP0E8N6"/>
<dbReference type="EMBL" id="JBBNAG010000012">
    <property type="protein sequence ID" value="KAK9088661.1"/>
    <property type="molecule type" value="Genomic_DNA"/>
</dbReference>
<name>A0AAP0E8N6_9MAGN</name>
<protein>
    <submittedName>
        <fullName evidence="1">Uncharacterized protein</fullName>
    </submittedName>
</protein>
<organism evidence="1 2">
    <name type="scientific">Stephania cephalantha</name>
    <dbReference type="NCBI Taxonomy" id="152367"/>
    <lineage>
        <taxon>Eukaryota</taxon>
        <taxon>Viridiplantae</taxon>
        <taxon>Streptophyta</taxon>
        <taxon>Embryophyta</taxon>
        <taxon>Tracheophyta</taxon>
        <taxon>Spermatophyta</taxon>
        <taxon>Magnoliopsida</taxon>
        <taxon>Ranunculales</taxon>
        <taxon>Menispermaceae</taxon>
        <taxon>Menispermoideae</taxon>
        <taxon>Cissampelideae</taxon>
        <taxon>Stephania</taxon>
    </lineage>
</organism>
<accession>A0AAP0E8N6</accession>